<dbReference type="Gene3D" id="3.30.420.10">
    <property type="entry name" value="Ribonuclease H-like superfamily/Ribonuclease H"/>
    <property type="match status" value="1"/>
</dbReference>
<evidence type="ECO:0000256" key="11">
    <source>
        <dbReference type="ARBA" id="ARBA00022759"/>
    </source>
</evidence>
<evidence type="ECO:0000256" key="3">
    <source>
        <dbReference type="ARBA" id="ARBA00001946"/>
    </source>
</evidence>
<dbReference type="InterPro" id="IPR024567">
    <property type="entry name" value="RNase_HII/HIII_dom"/>
</dbReference>
<dbReference type="PROSITE" id="PS51975">
    <property type="entry name" value="RNASE_H_2"/>
    <property type="match status" value="1"/>
</dbReference>
<evidence type="ECO:0000256" key="8">
    <source>
        <dbReference type="ARBA" id="ARBA00022490"/>
    </source>
</evidence>
<dbReference type="InterPro" id="IPR001352">
    <property type="entry name" value="RNase_HII/HIII"/>
</dbReference>
<dbReference type="SUPFAM" id="SSF53098">
    <property type="entry name" value="Ribonuclease H-like"/>
    <property type="match status" value="1"/>
</dbReference>
<dbReference type="GO" id="GO:0003723">
    <property type="term" value="F:RNA binding"/>
    <property type="evidence" value="ECO:0007669"/>
    <property type="project" value="InterPro"/>
</dbReference>
<protein>
    <recommendedName>
        <fullName evidence="7">Ribonuclease HII</fullName>
        <ecNumber evidence="6">3.1.26.4</ecNumber>
    </recommendedName>
</protein>
<evidence type="ECO:0000256" key="13">
    <source>
        <dbReference type="ARBA" id="ARBA00023211"/>
    </source>
</evidence>
<evidence type="ECO:0000256" key="1">
    <source>
        <dbReference type="ARBA" id="ARBA00000077"/>
    </source>
</evidence>
<comment type="subcellular location">
    <subcellularLocation>
        <location evidence="4">Cytoplasm</location>
    </subcellularLocation>
</comment>
<dbReference type="AlphaFoldDB" id="A0A6C0BXI1"/>
<evidence type="ECO:0000256" key="4">
    <source>
        <dbReference type="ARBA" id="ARBA00004496"/>
    </source>
</evidence>
<dbReference type="PANTHER" id="PTHR10954">
    <property type="entry name" value="RIBONUCLEASE H2 SUBUNIT A"/>
    <property type="match status" value="1"/>
</dbReference>
<evidence type="ECO:0000256" key="6">
    <source>
        <dbReference type="ARBA" id="ARBA00012180"/>
    </source>
</evidence>
<evidence type="ECO:0000313" key="15">
    <source>
        <dbReference type="EMBL" id="QHS97145.1"/>
    </source>
</evidence>
<comment type="similarity">
    <text evidence="5">Belongs to the RNase HII family.</text>
</comment>
<dbReference type="Pfam" id="PF01351">
    <property type="entry name" value="RNase_HII"/>
    <property type="match status" value="1"/>
</dbReference>
<dbReference type="EMBL" id="MN739291">
    <property type="protein sequence ID" value="QHS97145.1"/>
    <property type="molecule type" value="Genomic_DNA"/>
</dbReference>
<dbReference type="EC" id="3.1.26.4" evidence="6"/>
<keyword evidence="8" id="KW-0963">Cytoplasm</keyword>
<dbReference type="GO" id="GO:0006298">
    <property type="term" value="P:mismatch repair"/>
    <property type="evidence" value="ECO:0007669"/>
    <property type="project" value="TreeGrafter"/>
</dbReference>
<keyword evidence="10" id="KW-0479">Metal-binding</keyword>
<dbReference type="GO" id="GO:0032299">
    <property type="term" value="C:ribonuclease H2 complex"/>
    <property type="evidence" value="ECO:0007669"/>
    <property type="project" value="TreeGrafter"/>
</dbReference>
<sequence>MSLLPYFNKDVLEVGIDEAGRGPLFGRVYVGAVILPQDDSIEHSLIKDSKKLSARKRLMIYDYIKDYAIDWCCEHATASEIDLHNILSATHLTMHKAVKKLQVRPEHILVDGNSFPIFYDGDAISHTCIEGGDNKYTPIAAASIIAKVEHDKYIEEICDKYDYLDEFYCLRKNKGYGTKQHIDGIKEHGISKWHRKTFGICGRVKEIALE</sequence>
<keyword evidence="12" id="KW-0378">Hydrolase</keyword>
<dbReference type="InterPro" id="IPR012337">
    <property type="entry name" value="RNaseH-like_sf"/>
</dbReference>
<organism evidence="15">
    <name type="scientific">viral metagenome</name>
    <dbReference type="NCBI Taxonomy" id="1070528"/>
    <lineage>
        <taxon>unclassified sequences</taxon>
        <taxon>metagenomes</taxon>
        <taxon>organismal metagenomes</taxon>
    </lineage>
</organism>
<dbReference type="CDD" id="cd07182">
    <property type="entry name" value="RNase_HII_bacteria_HII_like"/>
    <property type="match status" value="1"/>
</dbReference>
<dbReference type="GO" id="GO:0005737">
    <property type="term" value="C:cytoplasm"/>
    <property type="evidence" value="ECO:0007669"/>
    <property type="project" value="UniProtKB-SubCell"/>
</dbReference>
<dbReference type="GO" id="GO:0046872">
    <property type="term" value="F:metal ion binding"/>
    <property type="evidence" value="ECO:0007669"/>
    <property type="project" value="UniProtKB-KW"/>
</dbReference>
<dbReference type="GO" id="GO:0004523">
    <property type="term" value="F:RNA-DNA hybrid ribonuclease activity"/>
    <property type="evidence" value="ECO:0007669"/>
    <property type="project" value="UniProtKB-EC"/>
</dbReference>
<evidence type="ECO:0000256" key="5">
    <source>
        <dbReference type="ARBA" id="ARBA00007383"/>
    </source>
</evidence>
<keyword evidence="9" id="KW-0540">Nuclease</keyword>
<dbReference type="InterPro" id="IPR022898">
    <property type="entry name" value="RNase_HII"/>
</dbReference>
<keyword evidence="11" id="KW-0255">Endonuclease</keyword>
<evidence type="ECO:0000256" key="2">
    <source>
        <dbReference type="ARBA" id="ARBA00001936"/>
    </source>
</evidence>
<accession>A0A6C0BXI1</accession>
<dbReference type="GO" id="GO:0043137">
    <property type="term" value="P:DNA replication, removal of RNA primer"/>
    <property type="evidence" value="ECO:0007669"/>
    <property type="project" value="TreeGrafter"/>
</dbReference>
<evidence type="ECO:0000256" key="9">
    <source>
        <dbReference type="ARBA" id="ARBA00022722"/>
    </source>
</evidence>
<comment type="cofactor">
    <cofactor evidence="3">
        <name>Mg(2+)</name>
        <dbReference type="ChEBI" id="CHEBI:18420"/>
    </cofactor>
</comment>
<proteinExistence type="inferred from homology"/>
<dbReference type="InterPro" id="IPR036397">
    <property type="entry name" value="RNaseH_sf"/>
</dbReference>
<dbReference type="NCBIfam" id="NF000595">
    <property type="entry name" value="PRK00015.1-3"/>
    <property type="match status" value="1"/>
</dbReference>
<evidence type="ECO:0000256" key="10">
    <source>
        <dbReference type="ARBA" id="ARBA00022723"/>
    </source>
</evidence>
<comment type="catalytic activity">
    <reaction evidence="1">
        <text>Endonucleolytic cleavage to 5'-phosphomonoester.</text>
        <dbReference type="EC" id="3.1.26.4"/>
    </reaction>
</comment>
<feature type="domain" description="RNase H type-2" evidence="14">
    <location>
        <begin position="11"/>
        <end position="210"/>
    </location>
</feature>
<reference evidence="15" key="1">
    <citation type="journal article" date="2020" name="Nature">
        <title>Giant virus diversity and host interactions through global metagenomics.</title>
        <authorList>
            <person name="Schulz F."/>
            <person name="Roux S."/>
            <person name="Paez-Espino D."/>
            <person name="Jungbluth S."/>
            <person name="Walsh D.A."/>
            <person name="Denef V.J."/>
            <person name="McMahon K.D."/>
            <person name="Konstantinidis K.T."/>
            <person name="Eloe-Fadrosh E.A."/>
            <person name="Kyrpides N.C."/>
            <person name="Woyke T."/>
        </authorList>
    </citation>
    <scope>NUCLEOTIDE SEQUENCE</scope>
    <source>
        <strain evidence="15">GVMAG-M-3300020169-51</strain>
    </source>
</reference>
<evidence type="ECO:0000256" key="7">
    <source>
        <dbReference type="ARBA" id="ARBA00019179"/>
    </source>
</evidence>
<comment type="cofactor">
    <cofactor evidence="2">
        <name>Mn(2+)</name>
        <dbReference type="ChEBI" id="CHEBI:29035"/>
    </cofactor>
</comment>
<dbReference type="PANTHER" id="PTHR10954:SF18">
    <property type="entry name" value="RIBONUCLEASE HII"/>
    <property type="match status" value="1"/>
</dbReference>
<evidence type="ECO:0000256" key="12">
    <source>
        <dbReference type="ARBA" id="ARBA00022801"/>
    </source>
</evidence>
<keyword evidence="13" id="KW-0464">Manganese</keyword>
<name>A0A6C0BXI1_9ZZZZ</name>
<evidence type="ECO:0000259" key="14">
    <source>
        <dbReference type="PROSITE" id="PS51975"/>
    </source>
</evidence>